<dbReference type="GO" id="GO:0031956">
    <property type="term" value="F:medium-chain fatty acid-CoA ligase activity"/>
    <property type="evidence" value="ECO:0007669"/>
    <property type="project" value="TreeGrafter"/>
</dbReference>
<evidence type="ECO:0000313" key="6">
    <source>
        <dbReference type="Proteomes" id="UP000610558"/>
    </source>
</evidence>
<evidence type="ECO:0000256" key="2">
    <source>
        <dbReference type="ARBA" id="ARBA00022598"/>
    </source>
</evidence>
<feature type="domain" description="AMP-dependent synthetase/ligase" evidence="3">
    <location>
        <begin position="8"/>
        <end position="373"/>
    </location>
</feature>
<dbReference type="PANTHER" id="PTHR43201:SF32">
    <property type="entry name" value="2-SUCCINYLBENZOATE--COA LIGASE, CHLOROPLASTIC_PEROXISOMAL"/>
    <property type="match status" value="1"/>
</dbReference>
<dbReference type="InterPro" id="IPR045851">
    <property type="entry name" value="AMP-bd_C_sf"/>
</dbReference>
<protein>
    <submittedName>
        <fullName evidence="5">Long-chain fatty acid--CoA ligase</fullName>
    </submittedName>
</protein>
<evidence type="ECO:0000313" key="5">
    <source>
        <dbReference type="EMBL" id="MBD2857486.1"/>
    </source>
</evidence>
<name>A0A927C0M9_9GAMM</name>
<comment type="similarity">
    <text evidence="1">Belongs to the ATP-dependent AMP-binding enzyme family.</text>
</comment>
<dbReference type="GO" id="GO:0006631">
    <property type="term" value="P:fatty acid metabolic process"/>
    <property type="evidence" value="ECO:0007669"/>
    <property type="project" value="TreeGrafter"/>
</dbReference>
<dbReference type="RefSeq" id="WP_190761726.1">
    <property type="nucleotide sequence ID" value="NZ_JACXLD010000001.1"/>
</dbReference>
<dbReference type="CDD" id="cd17631">
    <property type="entry name" value="FACL_FadD13-like"/>
    <property type="match status" value="1"/>
</dbReference>
<keyword evidence="6" id="KW-1185">Reference proteome</keyword>
<keyword evidence="2 5" id="KW-0436">Ligase</keyword>
<dbReference type="Gene3D" id="3.40.50.12780">
    <property type="entry name" value="N-terminal domain of ligase-like"/>
    <property type="match status" value="1"/>
</dbReference>
<dbReference type="Proteomes" id="UP000610558">
    <property type="component" value="Unassembled WGS sequence"/>
</dbReference>
<dbReference type="Gene3D" id="3.30.300.30">
    <property type="match status" value="1"/>
</dbReference>
<dbReference type="InterPro" id="IPR020845">
    <property type="entry name" value="AMP-binding_CS"/>
</dbReference>
<dbReference type="InterPro" id="IPR042099">
    <property type="entry name" value="ANL_N_sf"/>
</dbReference>
<dbReference type="Pfam" id="PF00501">
    <property type="entry name" value="AMP-binding"/>
    <property type="match status" value="1"/>
</dbReference>
<evidence type="ECO:0000256" key="1">
    <source>
        <dbReference type="ARBA" id="ARBA00006432"/>
    </source>
</evidence>
<evidence type="ECO:0000259" key="4">
    <source>
        <dbReference type="Pfam" id="PF13193"/>
    </source>
</evidence>
<proteinExistence type="inferred from homology"/>
<dbReference type="PROSITE" id="PS00455">
    <property type="entry name" value="AMP_BINDING"/>
    <property type="match status" value="1"/>
</dbReference>
<feature type="domain" description="AMP-binding enzyme C-terminal" evidence="4">
    <location>
        <begin position="424"/>
        <end position="499"/>
    </location>
</feature>
<dbReference type="SUPFAM" id="SSF56801">
    <property type="entry name" value="Acetyl-CoA synthetase-like"/>
    <property type="match status" value="1"/>
</dbReference>
<dbReference type="EMBL" id="JACXLD010000001">
    <property type="protein sequence ID" value="MBD2857486.1"/>
    <property type="molecule type" value="Genomic_DNA"/>
</dbReference>
<accession>A0A927C0M9</accession>
<dbReference type="InterPro" id="IPR000873">
    <property type="entry name" value="AMP-dep_synth/lig_dom"/>
</dbReference>
<dbReference type="Pfam" id="PF13193">
    <property type="entry name" value="AMP-binding_C"/>
    <property type="match status" value="1"/>
</dbReference>
<gene>
    <name evidence="5" type="ORF">IB286_00605</name>
</gene>
<dbReference type="AlphaFoldDB" id="A0A927C0M9"/>
<organism evidence="5 6">
    <name type="scientific">Spongiibacter pelagi</name>
    <dbReference type="NCBI Taxonomy" id="2760804"/>
    <lineage>
        <taxon>Bacteria</taxon>
        <taxon>Pseudomonadati</taxon>
        <taxon>Pseudomonadota</taxon>
        <taxon>Gammaproteobacteria</taxon>
        <taxon>Cellvibrionales</taxon>
        <taxon>Spongiibacteraceae</taxon>
        <taxon>Spongiibacter</taxon>
    </lineage>
</organism>
<sequence length="518" mass="56255">MQFTQGLHRAVQQQPDNIATICDGRTHTFRQLENRVSRLAAGLLSQGFKRGDRIAILSLNSDRYLEAYLAIAWIGAVVNPVNFRWSPAEIAFSLRDSASTGIIVDDHFAEAVVQVKAETPSLETIFYAGDKPEINHFVSTESLIANNAPVEDVAACGDELLGIFYTGGTTGVSKGVMLTHDSICASASALMAEGLFQKGSKGLHAAPMFHLADMMMSTGMVIRGGQHIFLSAFNPETVLALVEELAISDLLLVPAMMQAVVDHPKCQTTNTSSVKNLMYGASPISEALLGRAMEALPTAAFTQVYGMTETSAVMTILGHEDHLPENRHLGRLRSAGQAGTHIQLKIADEQDNELPRNTVGQILSRGPSLMKGYINREEASREALEGGWMHTGDMGYMDDSGYVFVVDRCKDMIISGGENIYSVEVENAVMQHNAVAMCAVIGIPCDDMGERVHAAVVLKPGAELEFEVLREHCKQLIAGYKCPKSMTVLDALPMSGAGKILKTELRKPFWEQKDRGIS</sequence>
<dbReference type="PANTHER" id="PTHR43201">
    <property type="entry name" value="ACYL-COA SYNTHETASE"/>
    <property type="match status" value="1"/>
</dbReference>
<reference evidence="5" key="1">
    <citation type="submission" date="2020-09" db="EMBL/GenBank/DDBJ databases">
        <authorList>
            <person name="Yoon J.-W."/>
        </authorList>
    </citation>
    <scope>NUCLEOTIDE SEQUENCE</scope>
    <source>
        <strain evidence="5">KMU-158</strain>
    </source>
</reference>
<dbReference type="NCBIfam" id="NF004837">
    <property type="entry name" value="PRK06187.1"/>
    <property type="match status" value="1"/>
</dbReference>
<dbReference type="InterPro" id="IPR025110">
    <property type="entry name" value="AMP-bd_C"/>
</dbReference>
<comment type="caution">
    <text evidence="5">The sequence shown here is derived from an EMBL/GenBank/DDBJ whole genome shotgun (WGS) entry which is preliminary data.</text>
</comment>
<evidence type="ECO:0000259" key="3">
    <source>
        <dbReference type="Pfam" id="PF00501"/>
    </source>
</evidence>
<dbReference type="FunFam" id="3.30.300.30:FF:000008">
    <property type="entry name" value="2,3-dihydroxybenzoate-AMP ligase"/>
    <property type="match status" value="1"/>
</dbReference>